<keyword evidence="4" id="KW-0862">Zinc</keyword>
<comment type="caution">
    <text evidence="8">The sequence shown here is derived from an EMBL/GenBank/DDBJ whole genome shotgun (WGS) entry which is preliminary data.</text>
</comment>
<reference evidence="8 9" key="1">
    <citation type="journal article" date="2024" name="G3 (Bethesda)">
        <title>Genome assembly of Hibiscus sabdariffa L. provides insights into metabolisms of medicinal natural products.</title>
        <authorList>
            <person name="Kim T."/>
        </authorList>
    </citation>
    <scope>NUCLEOTIDE SEQUENCE [LARGE SCALE GENOMIC DNA]</scope>
    <source>
        <strain evidence="8">TK-2024</strain>
        <tissue evidence="8">Old leaves</tissue>
    </source>
</reference>
<evidence type="ECO:0000256" key="1">
    <source>
        <dbReference type="ARBA" id="ARBA00004170"/>
    </source>
</evidence>
<evidence type="ECO:0000256" key="5">
    <source>
        <dbReference type="ARBA" id="ARBA00023136"/>
    </source>
</evidence>
<dbReference type="PANTHER" id="PTHR23292">
    <property type="entry name" value="LIPOPOLYSACCHARIDE-INDUCED TUMOR NECROSIS FACTOR-ALPHA FACTOR"/>
    <property type="match status" value="1"/>
</dbReference>
<sequence>MNPYQQSFIYGDPGGIPIRQTMFHDTPAPFRCPYCGNSGLTFIRSKLSLAAMVACTMPFMLGICFLCPSMDCLWHKYHYCPHCAAKVKSGSRFSLYMCVIRLRFDRDLVRWFSSRLANSRKRIRVWWSICHNGCRRVMLFLLDRQLGSCPGIYSASCMAGPDYAIGVVNVTNVIVSITINIKIKKEKRNRDRFESGSYCFDFDRVRVYYRTFKANILLQLSLELHWPGFDSDPNHAARAISPSTTQTCIKSIL</sequence>
<keyword evidence="5 6" id="KW-0472">Membrane</keyword>
<dbReference type="Pfam" id="PF10601">
    <property type="entry name" value="zf-LITAF-like"/>
    <property type="match status" value="1"/>
</dbReference>
<evidence type="ECO:0000256" key="3">
    <source>
        <dbReference type="ARBA" id="ARBA00022723"/>
    </source>
</evidence>
<comment type="similarity">
    <text evidence="2">Belongs to the CDIP1/LITAF family.</text>
</comment>
<proteinExistence type="inferred from homology"/>
<evidence type="ECO:0000313" key="9">
    <source>
        <dbReference type="Proteomes" id="UP001396334"/>
    </source>
</evidence>
<evidence type="ECO:0000256" key="4">
    <source>
        <dbReference type="ARBA" id="ARBA00022833"/>
    </source>
</evidence>
<gene>
    <name evidence="8" type="ORF">V6N11_068615</name>
</gene>
<evidence type="ECO:0000256" key="2">
    <source>
        <dbReference type="ARBA" id="ARBA00005975"/>
    </source>
</evidence>
<accession>A0ABR2PAN3</accession>
<dbReference type="Proteomes" id="UP001396334">
    <property type="component" value="Unassembled WGS sequence"/>
</dbReference>
<dbReference type="InterPro" id="IPR037519">
    <property type="entry name" value="LITAF_fam"/>
</dbReference>
<keyword evidence="3" id="KW-0479">Metal-binding</keyword>
<keyword evidence="9" id="KW-1185">Reference proteome</keyword>
<organism evidence="8 9">
    <name type="scientific">Hibiscus sabdariffa</name>
    <name type="common">roselle</name>
    <dbReference type="NCBI Taxonomy" id="183260"/>
    <lineage>
        <taxon>Eukaryota</taxon>
        <taxon>Viridiplantae</taxon>
        <taxon>Streptophyta</taxon>
        <taxon>Embryophyta</taxon>
        <taxon>Tracheophyta</taxon>
        <taxon>Spermatophyta</taxon>
        <taxon>Magnoliopsida</taxon>
        <taxon>eudicotyledons</taxon>
        <taxon>Gunneridae</taxon>
        <taxon>Pentapetalae</taxon>
        <taxon>rosids</taxon>
        <taxon>malvids</taxon>
        <taxon>Malvales</taxon>
        <taxon>Malvaceae</taxon>
        <taxon>Malvoideae</taxon>
        <taxon>Hibiscus</taxon>
    </lineage>
</organism>
<evidence type="ECO:0000259" key="7">
    <source>
        <dbReference type="PROSITE" id="PS51837"/>
    </source>
</evidence>
<feature type="domain" description="LITAF" evidence="7">
    <location>
        <begin position="12"/>
        <end position="92"/>
    </location>
</feature>
<feature type="transmembrane region" description="Helical" evidence="6">
    <location>
        <begin position="47"/>
        <end position="67"/>
    </location>
</feature>
<dbReference type="PANTHER" id="PTHR23292:SF6">
    <property type="entry name" value="FI16602P1-RELATED"/>
    <property type="match status" value="1"/>
</dbReference>
<keyword evidence="6" id="KW-0812">Transmembrane</keyword>
<comment type="subcellular location">
    <subcellularLocation>
        <location evidence="1">Membrane</location>
        <topology evidence="1">Peripheral membrane protein</topology>
    </subcellularLocation>
</comment>
<dbReference type="EMBL" id="JBBPBN010000069">
    <property type="protein sequence ID" value="KAK8985353.1"/>
    <property type="molecule type" value="Genomic_DNA"/>
</dbReference>
<dbReference type="InterPro" id="IPR006629">
    <property type="entry name" value="LITAF"/>
</dbReference>
<keyword evidence="6" id="KW-1133">Transmembrane helix</keyword>
<dbReference type="PROSITE" id="PS51837">
    <property type="entry name" value="LITAF"/>
    <property type="match status" value="1"/>
</dbReference>
<evidence type="ECO:0000256" key="6">
    <source>
        <dbReference type="SAM" id="Phobius"/>
    </source>
</evidence>
<name>A0ABR2PAN3_9ROSI</name>
<evidence type="ECO:0000313" key="8">
    <source>
        <dbReference type="EMBL" id="KAK8985353.1"/>
    </source>
</evidence>
<dbReference type="SMART" id="SM00714">
    <property type="entry name" value="LITAF"/>
    <property type="match status" value="1"/>
</dbReference>
<protein>
    <recommendedName>
        <fullName evidence="7">LITAF domain-containing protein</fullName>
    </recommendedName>
</protein>